<protein>
    <submittedName>
        <fullName evidence="1">Baseplate J protein</fullName>
    </submittedName>
</protein>
<dbReference type="Proteomes" id="UP000032566">
    <property type="component" value="Unassembled WGS sequence"/>
</dbReference>
<dbReference type="PIRSF" id="PIRSF020481">
    <property type="entry name" value="BAP"/>
    <property type="match status" value="1"/>
</dbReference>
<accession>A0A0D7K514</accession>
<keyword evidence="2" id="KW-1185">Reference proteome</keyword>
<dbReference type="PATRIC" id="fig|80878.5.peg.3665"/>
<dbReference type="EMBL" id="JXYQ01000073">
    <property type="protein sequence ID" value="KJA09067.1"/>
    <property type="molecule type" value="Genomic_DNA"/>
</dbReference>
<dbReference type="RefSeq" id="WP_044402183.1">
    <property type="nucleotide sequence ID" value="NZ_JXYQ01000073.1"/>
</dbReference>
<comment type="caution">
    <text evidence="1">The sequence shown here is derived from an EMBL/GenBank/DDBJ whole genome shotgun (WGS) entry which is preliminary data.</text>
</comment>
<name>A0A0D7K514_9BURK</name>
<evidence type="ECO:0000313" key="2">
    <source>
        <dbReference type="Proteomes" id="UP000032566"/>
    </source>
</evidence>
<dbReference type="OrthoDB" id="9793802at2"/>
<dbReference type="STRING" id="80878.RP29_18495"/>
<gene>
    <name evidence="1" type="ORF">RP29_18495</name>
</gene>
<reference evidence="1 2" key="1">
    <citation type="submission" date="2014-12" db="EMBL/GenBank/DDBJ databases">
        <title>Isolation of bacteria from lake water.</title>
        <authorList>
            <person name="Sheng K.-Y."/>
            <person name="Chin P.-S."/>
            <person name="Chan K.-G."/>
            <person name="Tan G.S."/>
        </authorList>
    </citation>
    <scope>NUCLEOTIDE SEQUENCE [LARGE SCALE GENOMIC DNA]</scope>
    <source>
        <strain evidence="1 2">KY4</strain>
    </source>
</reference>
<evidence type="ECO:0000313" key="1">
    <source>
        <dbReference type="EMBL" id="KJA09067.1"/>
    </source>
</evidence>
<organism evidence="1 2">
    <name type="scientific">Acidovorax temperans</name>
    <dbReference type="NCBI Taxonomy" id="80878"/>
    <lineage>
        <taxon>Bacteria</taxon>
        <taxon>Pseudomonadati</taxon>
        <taxon>Pseudomonadota</taxon>
        <taxon>Betaproteobacteria</taxon>
        <taxon>Burkholderiales</taxon>
        <taxon>Comamonadaceae</taxon>
        <taxon>Acidovorax</taxon>
    </lineage>
</organism>
<dbReference type="InterPro" id="IPR014507">
    <property type="entry name" value="Baseplate_assembly_J_pred"/>
</dbReference>
<sequence>MSSILDTSALPSPAVVEPLDFEAIVADIKADLLARYPEAATVLDLESEPLVKLLESFAFRELLFRARVNDAARAHLLAFATGADLDHLGALFGVSRMAGEHDERLRVRIQLRIAALSGQGTGEHYALVAMTASANVRAAYAIQPRPGYVHVVLWLHSMDTETPDAVAAAINSEGTRMLGVVVTVGTATPRPVDIHARIWRTADASPDLLQKLQQRLATGFAERAALGRTVARSWVTTLLHADGVAAVDYVGEDAPPATTTLFSDQFPTLGAVQLIDAGLM</sequence>
<dbReference type="AlphaFoldDB" id="A0A0D7K514"/>
<proteinExistence type="predicted"/>